<dbReference type="PANTHER" id="PTHR43762">
    <property type="entry name" value="L-GULONOLACTONE OXIDASE"/>
    <property type="match status" value="1"/>
</dbReference>
<dbReference type="EMBL" id="JAOL01000040">
    <property type="protein sequence ID" value="EUA93807.1"/>
    <property type="molecule type" value="Genomic_DNA"/>
</dbReference>
<dbReference type="Pfam" id="PF01565">
    <property type="entry name" value="FAD_binding_4"/>
    <property type="match status" value="1"/>
</dbReference>
<evidence type="ECO:0000313" key="3">
    <source>
        <dbReference type="EMBL" id="EUA93807.1"/>
    </source>
</evidence>
<feature type="region of interest" description="Disordered" evidence="1">
    <location>
        <begin position="166"/>
        <end position="188"/>
    </location>
</feature>
<evidence type="ECO:0000259" key="2">
    <source>
        <dbReference type="PROSITE" id="PS51387"/>
    </source>
</evidence>
<feature type="domain" description="FAD-binding PCMH-type" evidence="2">
    <location>
        <begin position="1"/>
        <end position="119"/>
    </location>
</feature>
<accession>A0ABN0R9F3</accession>
<evidence type="ECO:0000256" key="1">
    <source>
        <dbReference type="SAM" id="MobiDB-lite"/>
    </source>
</evidence>
<gene>
    <name evidence="3" type="ORF">I551_8928</name>
</gene>
<dbReference type="PANTHER" id="PTHR43762:SF1">
    <property type="entry name" value="D-ARABINONO-1,4-LACTONE OXIDASE"/>
    <property type="match status" value="1"/>
</dbReference>
<keyword evidence="4" id="KW-1185">Reference proteome</keyword>
<evidence type="ECO:0000313" key="4">
    <source>
        <dbReference type="Proteomes" id="UP000020681"/>
    </source>
</evidence>
<dbReference type="Gene3D" id="3.30.465.10">
    <property type="match status" value="1"/>
</dbReference>
<dbReference type="InterPro" id="IPR006094">
    <property type="entry name" value="Oxid_FAD_bind_N"/>
</dbReference>
<protein>
    <submittedName>
        <fullName evidence="3">FAD binding domain protein</fullName>
    </submittedName>
</protein>
<proteinExistence type="predicted"/>
<dbReference type="InterPro" id="IPR016166">
    <property type="entry name" value="FAD-bd_PCMH"/>
</dbReference>
<dbReference type="SUPFAM" id="SSF56176">
    <property type="entry name" value="FAD-binding/transporter-associated domain-like"/>
    <property type="match status" value="1"/>
</dbReference>
<dbReference type="InterPro" id="IPR036318">
    <property type="entry name" value="FAD-bd_PCMH-like_sf"/>
</dbReference>
<reference evidence="3 4" key="1">
    <citation type="submission" date="2014-01" db="EMBL/GenBank/DDBJ databases">
        <authorList>
            <person name="Dobos K."/>
            <person name="Lenaerts A."/>
            <person name="Ordway D."/>
            <person name="DeGroote M.A."/>
            <person name="Parker T."/>
            <person name="Sizemore C."/>
            <person name="Tallon L.J."/>
            <person name="Sadzewicz L.K."/>
            <person name="Sengamalay N."/>
            <person name="Fraser C.M."/>
            <person name="Hine E."/>
            <person name="Shefchek K.A."/>
            <person name="Das S.P."/>
            <person name="Tettelin H."/>
        </authorList>
    </citation>
    <scope>NUCLEOTIDE SEQUENCE [LARGE SCALE GENOMIC DNA]</scope>
    <source>
        <strain evidence="3 4">Harvey</strain>
    </source>
</reference>
<name>A0ABN0R9F3_MYCUL</name>
<sequence length="188" mass="19763">MVDMAGMQRIVNVDPEAGLATVEGGAKLRPLFSQLAEHGLALENQGDIDKQSITGATATATHGTGARFANVAAQIVALRLVTASGEVLELSEGDDYLAARVSIGALGVISQLTLKVVPLFTLHRDDELKPLAETLERSMSMSTTTTTSSFSCFLCETALTRTTRAAKSPHARYPSGGVGWGTNSKTLD</sequence>
<comment type="caution">
    <text evidence="3">The sequence shown here is derived from an EMBL/GenBank/DDBJ whole genome shotgun (WGS) entry which is preliminary data.</text>
</comment>
<organism evidence="3 4">
    <name type="scientific">Mycobacterium ulcerans str. Harvey</name>
    <dbReference type="NCBI Taxonomy" id="1299332"/>
    <lineage>
        <taxon>Bacteria</taxon>
        <taxon>Bacillati</taxon>
        <taxon>Actinomycetota</taxon>
        <taxon>Actinomycetes</taxon>
        <taxon>Mycobacteriales</taxon>
        <taxon>Mycobacteriaceae</taxon>
        <taxon>Mycobacterium</taxon>
        <taxon>Mycobacterium ulcerans group</taxon>
    </lineage>
</organism>
<dbReference type="Proteomes" id="UP000020681">
    <property type="component" value="Unassembled WGS sequence"/>
</dbReference>
<dbReference type="InterPro" id="IPR010031">
    <property type="entry name" value="FAD_lactone_oxidase-like"/>
</dbReference>
<dbReference type="InterPro" id="IPR016169">
    <property type="entry name" value="FAD-bd_PCMH_sub2"/>
</dbReference>
<dbReference type="PROSITE" id="PS51387">
    <property type="entry name" value="FAD_PCMH"/>
    <property type="match status" value="1"/>
</dbReference>